<gene>
    <name evidence="1" type="ORF">M413DRAFT_449685</name>
</gene>
<organism evidence="1 2">
    <name type="scientific">Hebeloma cylindrosporum</name>
    <dbReference type="NCBI Taxonomy" id="76867"/>
    <lineage>
        <taxon>Eukaryota</taxon>
        <taxon>Fungi</taxon>
        <taxon>Dikarya</taxon>
        <taxon>Basidiomycota</taxon>
        <taxon>Agaricomycotina</taxon>
        <taxon>Agaricomycetes</taxon>
        <taxon>Agaricomycetidae</taxon>
        <taxon>Agaricales</taxon>
        <taxon>Agaricineae</taxon>
        <taxon>Hymenogastraceae</taxon>
        <taxon>Hebeloma</taxon>
    </lineage>
</organism>
<accession>A0A0C3BVW1</accession>
<reference evidence="1 2" key="1">
    <citation type="submission" date="2014-04" db="EMBL/GenBank/DDBJ databases">
        <authorList>
            <consortium name="DOE Joint Genome Institute"/>
            <person name="Kuo A."/>
            <person name="Gay G."/>
            <person name="Dore J."/>
            <person name="Kohler A."/>
            <person name="Nagy L.G."/>
            <person name="Floudas D."/>
            <person name="Copeland A."/>
            <person name="Barry K.W."/>
            <person name="Cichocki N."/>
            <person name="Veneault-Fourrey C."/>
            <person name="LaButti K."/>
            <person name="Lindquist E.A."/>
            <person name="Lipzen A."/>
            <person name="Lundell T."/>
            <person name="Morin E."/>
            <person name="Murat C."/>
            <person name="Sun H."/>
            <person name="Tunlid A."/>
            <person name="Henrissat B."/>
            <person name="Grigoriev I.V."/>
            <person name="Hibbett D.S."/>
            <person name="Martin F."/>
            <person name="Nordberg H.P."/>
            <person name="Cantor M.N."/>
            <person name="Hua S.X."/>
        </authorList>
    </citation>
    <scope>NUCLEOTIDE SEQUENCE [LARGE SCALE GENOMIC DNA]</scope>
    <source>
        <strain evidence="2">h7</strain>
    </source>
</reference>
<dbReference type="AlphaFoldDB" id="A0A0C3BVW1"/>
<keyword evidence="2" id="KW-1185">Reference proteome</keyword>
<protein>
    <submittedName>
        <fullName evidence="1">Uncharacterized protein</fullName>
    </submittedName>
</protein>
<reference evidence="2" key="2">
    <citation type="submission" date="2015-01" db="EMBL/GenBank/DDBJ databases">
        <title>Evolutionary Origins and Diversification of the Mycorrhizal Mutualists.</title>
        <authorList>
            <consortium name="DOE Joint Genome Institute"/>
            <consortium name="Mycorrhizal Genomics Consortium"/>
            <person name="Kohler A."/>
            <person name="Kuo A."/>
            <person name="Nagy L.G."/>
            <person name="Floudas D."/>
            <person name="Copeland A."/>
            <person name="Barry K.W."/>
            <person name="Cichocki N."/>
            <person name="Veneault-Fourrey C."/>
            <person name="LaButti K."/>
            <person name="Lindquist E.A."/>
            <person name="Lipzen A."/>
            <person name="Lundell T."/>
            <person name="Morin E."/>
            <person name="Murat C."/>
            <person name="Riley R."/>
            <person name="Ohm R."/>
            <person name="Sun H."/>
            <person name="Tunlid A."/>
            <person name="Henrissat B."/>
            <person name="Grigoriev I.V."/>
            <person name="Hibbett D.S."/>
            <person name="Martin F."/>
        </authorList>
    </citation>
    <scope>NUCLEOTIDE SEQUENCE [LARGE SCALE GENOMIC DNA]</scope>
    <source>
        <strain evidence="2">h7</strain>
    </source>
</reference>
<sequence length="54" mass="6459">MYRVDNMWKAEQDGTRERLCTYYLHDSEIVARKGSVIHTYEQSMTIEQSMDDLN</sequence>
<dbReference type="Proteomes" id="UP000053424">
    <property type="component" value="Unassembled WGS sequence"/>
</dbReference>
<evidence type="ECO:0000313" key="1">
    <source>
        <dbReference type="EMBL" id="KIM35536.1"/>
    </source>
</evidence>
<dbReference type="EMBL" id="KN831818">
    <property type="protein sequence ID" value="KIM35536.1"/>
    <property type="molecule type" value="Genomic_DNA"/>
</dbReference>
<dbReference type="HOGENOM" id="CLU_3050565_0_0_1"/>
<evidence type="ECO:0000313" key="2">
    <source>
        <dbReference type="Proteomes" id="UP000053424"/>
    </source>
</evidence>
<proteinExistence type="predicted"/>
<name>A0A0C3BVW1_HEBCY</name>